<evidence type="ECO:0000256" key="1">
    <source>
        <dbReference type="ARBA" id="ARBA00022723"/>
    </source>
</evidence>
<dbReference type="Gene3D" id="2.60.40.10">
    <property type="entry name" value="Immunoglobulins"/>
    <property type="match status" value="1"/>
</dbReference>
<dbReference type="Gene3D" id="3.30.160.60">
    <property type="entry name" value="Classic Zinc Finger"/>
    <property type="match status" value="1"/>
</dbReference>
<evidence type="ECO:0000313" key="11">
    <source>
        <dbReference type="Proteomes" id="UP001159428"/>
    </source>
</evidence>
<evidence type="ECO:0000256" key="3">
    <source>
        <dbReference type="ARBA" id="ARBA00022771"/>
    </source>
</evidence>
<feature type="domain" description="RING-type" evidence="7">
    <location>
        <begin position="15"/>
        <end position="58"/>
    </location>
</feature>
<dbReference type="Pfam" id="PF00643">
    <property type="entry name" value="zf-B_box"/>
    <property type="match status" value="2"/>
</dbReference>
<feature type="domain" description="B box-type" evidence="8">
    <location>
        <begin position="95"/>
        <end position="142"/>
    </location>
</feature>
<dbReference type="PROSITE" id="PS00518">
    <property type="entry name" value="ZF_RING_1"/>
    <property type="match status" value="1"/>
</dbReference>
<dbReference type="Gene3D" id="3.30.40.10">
    <property type="entry name" value="Zinc/RING finger domain, C3HC4 (zinc finger)"/>
    <property type="match status" value="1"/>
</dbReference>
<dbReference type="Gene3D" id="3.30.1370.50">
    <property type="entry name" value="R3H-like domain"/>
    <property type="match status" value="1"/>
</dbReference>
<gene>
    <name evidence="10" type="ORF">PMEA_00028380</name>
</gene>
<evidence type="ECO:0000256" key="6">
    <source>
        <dbReference type="PROSITE-ProRule" id="PRU00087"/>
    </source>
</evidence>
<keyword evidence="4" id="KW-0862">Zinc</keyword>
<dbReference type="SUPFAM" id="SSF81296">
    <property type="entry name" value="E set domains"/>
    <property type="match status" value="1"/>
</dbReference>
<dbReference type="InterPro" id="IPR013783">
    <property type="entry name" value="Ig-like_fold"/>
</dbReference>
<feature type="repeat" description="Filamin" evidence="6">
    <location>
        <begin position="359"/>
        <end position="483"/>
    </location>
</feature>
<dbReference type="GO" id="GO:0003676">
    <property type="term" value="F:nucleic acid binding"/>
    <property type="evidence" value="ECO:0007669"/>
    <property type="project" value="UniProtKB-UniRule"/>
</dbReference>
<evidence type="ECO:0000259" key="8">
    <source>
        <dbReference type="PROSITE" id="PS50119"/>
    </source>
</evidence>
<evidence type="ECO:0000313" key="10">
    <source>
        <dbReference type="EMBL" id="CAH3041777.1"/>
    </source>
</evidence>
<dbReference type="SMART" id="SM00184">
    <property type="entry name" value="RING"/>
    <property type="match status" value="1"/>
</dbReference>
<dbReference type="Pfam" id="PF00630">
    <property type="entry name" value="Filamin"/>
    <property type="match status" value="1"/>
</dbReference>
<dbReference type="InterPro" id="IPR047153">
    <property type="entry name" value="TRIM45/56/19-like"/>
</dbReference>
<feature type="domain" description="R3H" evidence="9">
    <location>
        <begin position="581"/>
        <end position="645"/>
    </location>
</feature>
<dbReference type="PANTHER" id="PTHR25462:SF301">
    <property type="entry name" value="E3 UBIQUITIN-PROTEIN LIGASE TRIM56-LIKE"/>
    <property type="match status" value="1"/>
</dbReference>
<keyword evidence="11" id="KW-1185">Reference proteome</keyword>
<organism evidence="10 11">
    <name type="scientific">Pocillopora meandrina</name>
    <dbReference type="NCBI Taxonomy" id="46732"/>
    <lineage>
        <taxon>Eukaryota</taxon>
        <taxon>Metazoa</taxon>
        <taxon>Cnidaria</taxon>
        <taxon>Anthozoa</taxon>
        <taxon>Hexacorallia</taxon>
        <taxon>Scleractinia</taxon>
        <taxon>Astrocoeniina</taxon>
        <taxon>Pocilloporidae</taxon>
        <taxon>Pocillopora</taxon>
    </lineage>
</organism>
<dbReference type="InterPro" id="IPR001841">
    <property type="entry name" value="Znf_RING"/>
</dbReference>
<dbReference type="PROSITE" id="PS50089">
    <property type="entry name" value="ZF_RING_2"/>
    <property type="match status" value="1"/>
</dbReference>
<dbReference type="InterPro" id="IPR027370">
    <property type="entry name" value="Znf-RING_euk"/>
</dbReference>
<comment type="caution">
    <text evidence="10">The sequence shown here is derived from an EMBL/GenBank/DDBJ whole genome shotgun (WGS) entry which is preliminary data.</text>
</comment>
<dbReference type="SUPFAM" id="SSF57850">
    <property type="entry name" value="RING/U-box"/>
    <property type="match status" value="1"/>
</dbReference>
<reference evidence="10 11" key="1">
    <citation type="submission" date="2022-05" db="EMBL/GenBank/DDBJ databases">
        <authorList>
            <consortium name="Genoscope - CEA"/>
            <person name="William W."/>
        </authorList>
    </citation>
    <scope>NUCLEOTIDE SEQUENCE [LARGE SCALE GENOMIC DNA]</scope>
</reference>
<dbReference type="Proteomes" id="UP001159428">
    <property type="component" value="Unassembled WGS sequence"/>
</dbReference>
<dbReference type="CDD" id="cd02325">
    <property type="entry name" value="R3H"/>
    <property type="match status" value="1"/>
</dbReference>
<dbReference type="PANTHER" id="PTHR25462">
    <property type="entry name" value="BONUS, ISOFORM C-RELATED"/>
    <property type="match status" value="1"/>
</dbReference>
<evidence type="ECO:0000256" key="4">
    <source>
        <dbReference type="ARBA" id="ARBA00022833"/>
    </source>
</evidence>
<dbReference type="EMBL" id="CALNXJ010000006">
    <property type="protein sequence ID" value="CAH3041777.1"/>
    <property type="molecule type" value="Genomic_DNA"/>
</dbReference>
<dbReference type="InterPro" id="IPR001374">
    <property type="entry name" value="R3H_dom"/>
</dbReference>
<dbReference type="GO" id="GO:0008270">
    <property type="term" value="F:zinc ion binding"/>
    <property type="evidence" value="ECO:0007669"/>
    <property type="project" value="UniProtKB-KW"/>
</dbReference>
<keyword evidence="3 5" id="KW-0863">Zinc-finger</keyword>
<name>A0AAU9W3L8_9CNID</name>
<dbReference type="Pfam" id="PF13445">
    <property type="entry name" value="zf-RING_UBOX"/>
    <property type="match status" value="1"/>
</dbReference>
<dbReference type="InterPro" id="IPR017868">
    <property type="entry name" value="Filamin/ABP280_repeat-like"/>
</dbReference>
<dbReference type="SUPFAM" id="SSF82708">
    <property type="entry name" value="R3H domain"/>
    <property type="match status" value="1"/>
</dbReference>
<dbReference type="AlphaFoldDB" id="A0AAU9W3L8"/>
<evidence type="ECO:0000259" key="7">
    <source>
        <dbReference type="PROSITE" id="PS50089"/>
    </source>
</evidence>
<dbReference type="SUPFAM" id="SSF57845">
    <property type="entry name" value="B-box zinc-binding domain"/>
    <property type="match status" value="1"/>
</dbReference>
<dbReference type="PROSITE" id="PS51061">
    <property type="entry name" value="R3H"/>
    <property type="match status" value="1"/>
</dbReference>
<dbReference type="SMART" id="SM00336">
    <property type="entry name" value="BBOX"/>
    <property type="match status" value="2"/>
</dbReference>
<dbReference type="InterPro" id="IPR036867">
    <property type="entry name" value="R3H_dom_sf"/>
</dbReference>
<dbReference type="InterPro" id="IPR000315">
    <property type="entry name" value="Znf_B-box"/>
</dbReference>
<dbReference type="Gene3D" id="4.10.830.40">
    <property type="match status" value="1"/>
</dbReference>
<accession>A0AAU9W3L8</accession>
<evidence type="ECO:0000259" key="9">
    <source>
        <dbReference type="PROSITE" id="PS51061"/>
    </source>
</evidence>
<dbReference type="InterPro" id="IPR017907">
    <property type="entry name" value="Znf_RING_CS"/>
</dbReference>
<feature type="domain" description="B box-type" evidence="8">
    <location>
        <begin position="154"/>
        <end position="195"/>
    </location>
</feature>
<dbReference type="PROSITE" id="PS50194">
    <property type="entry name" value="FILAMIN_REPEAT"/>
    <property type="match status" value="1"/>
</dbReference>
<keyword evidence="2" id="KW-0677">Repeat</keyword>
<dbReference type="Pfam" id="PF01424">
    <property type="entry name" value="R3H"/>
    <property type="match status" value="1"/>
</dbReference>
<evidence type="ECO:0000256" key="5">
    <source>
        <dbReference type="PROSITE-ProRule" id="PRU00024"/>
    </source>
</evidence>
<dbReference type="PROSITE" id="PS50119">
    <property type="entry name" value="ZF_BBOX"/>
    <property type="match status" value="2"/>
</dbReference>
<evidence type="ECO:0000256" key="2">
    <source>
        <dbReference type="ARBA" id="ARBA00022737"/>
    </source>
</evidence>
<sequence>MACAQPEEINKHLCCAVCFEQFKEPKVLPCLHTYCKGCLVKLVKKKGRNHIITCPECRQEVKITNGDVGKLQSNFWVNNFMTLLSMQDSNMSSSKKPLVCDHCDSGDPAVSRCTNCCVFMCEFCVTAHKRINAFKGHKILSLEEVKRVGSKALVKPAFCEKHGGELVKLFCQTCQKTICRDCTIVDHREHKYNFVADIAEKERRSVRGILEKCTTKEKAVAEGLKAVQNMKSCVLTKVSEVNKQVDSFIDEQIKTLEYHRANLKHEATTKGQGKVKQLDSQADDLSSLLAQLRSGIDFTGQAIADGDDVKLLSMKTQLIKRLSQLNSSQDQLKPCQNDYMKLQVKRSIKDEGELAQVMYKQCDPQRCTISMGGSEEGYIYSTSINVDTYFIVIVKDESGDRVTEGGHKVSIQVRLAQICSVPFIWEDEALGSQLASTWEALAGRDNGDGSYIFNYCPRQTGLWSLSVNVEGQPIHGSPFNWQVNQVVYAELLLEKTNFISIKKAASKSLKSSTRDYWQAAKSNDEVSVLDTASLENQKLSYLQFSNCLFSNHFSCDLPFPEITGKDESNSNIQQFEFPFKERELRKLMLWFREIGWKDQGAELQFPPDLEKSQRKQVHDIAQSFGLGTSSKGFNEKRFISVYSIEYATLGVGKNYLTNEEKDKANIIWKLVKQQGEDEKYKNFSHNEIDEMVLAKNLDPRLQELWDKRESLLVDDFKEKCNVTDE</sequence>
<proteinExistence type="predicted"/>
<protein>
    <submittedName>
        <fullName evidence="10">Uncharacterized protein</fullName>
    </submittedName>
</protein>
<dbReference type="InterPro" id="IPR013083">
    <property type="entry name" value="Znf_RING/FYVE/PHD"/>
</dbReference>
<dbReference type="InterPro" id="IPR014756">
    <property type="entry name" value="Ig_E-set"/>
</dbReference>
<keyword evidence="1" id="KW-0479">Metal-binding</keyword>